<accession>A0A6A6XUX2</accession>
<organism evidence="1 2">
    <name type="scientific">Melanomma pulvis-pyrius CBS 109.77</name>
    <dbReference type="NCBI Taxonomy" id="1314802"/>
    <lineage>
        <taxon>Eukaryota</taxon>
        <taxon>Fungi</taxon>
        <taxon>Dikarya</taxon>
        <taxon>Ascomycota</taxon>
        <taxon>Pezizomycotina</taxon>
        <taxon>Dothideomycetes</taxon>
        <taxon>Pleosporomycetidae</taxon>
        <taxon>Pleosporales</taxon>
        <taxon>Melanommataceae</taxon>
        <taxon>Melanomma</taxon>
    </lineage>
</organism>
<proteinExistence type="predicted"/>
<gene>
    <name evidence="1" type="ORF">K505DRAFT_68221</name>
</gene>
<name>A0A6A6XUX2_9PLEO</name>
<dbReference type="EMBL" id="MU001766">
    <property type="protein sequence ID" value="KAF2799357.1"/>
    <property type="molecule type" value="Genomic_DNA"/>
</dbReference>
<sequence length="75" mass="7968">MSDWRRDSNKGRTDSRVLELVSSCSRSAGVESVAGLLGAVLGGAQMCFVEVFKLAKPTSWTNRVGPPPSSGRDAK</sequence>
<dbReference type="Proteomes" id="UP000799757">
    <property type="component" value="Unassembled WGS sequence"/>
</dbReference>
<dbReference type="AlphaFoldDB" id="A0A6A6XUX2"/>
<reference evidence="1" key="1">
    <citation type="journal article" date="2020" name="Stud. Mycol.">
        <title>101 Dothideomycetes genomes: a test case for predicting lifestyles and emergence of pathogens.</title>
        <authorList>
            <person name="Haridas S."/>
            <person name="Albert R."/>
            <person name="Binder M."/>
            <person name="Bloem J."/>
            <person name="Labutti K."/>
            <person name="Salamov A."/>
            <person name="Andreopoulos B."/>
            <person name="Baker S."/>
            <person name="Barry K."/>
            <person name="Bills G."/>
            <person name="Bluhm B."/>
            <person name="Cannon C."/>
            <person name="Castanera R."/>
            <person name="Culley D."/>
            <person name="Daum C."/>
            <person name="Ezra D."/>
            <person name="Gonzalez J."/>
            <person name="Henrissat B."/>
            <person name="Kuo A."/>
            <person name="Liang C."/>
            <person name="Lipzen A."/>
            <person name="Lutzoni F."/>
            <person name="Magnuson J."/>
            <person name="Mondo S."/>
            <person name="Nolan M."/>
            <person name="Ohm R."/>
            <person name="Pangilinan J."/>
            <person name="Park H.-J."/>
            <person name="Ramirez L."/>
            <person name="Alfaro M."/>
            <person name="Sun H."/>
            <person name="Tritt A."/>
            <person name="Yoshinaga Y."/>
            <person name="Zwiers L.-H."/>
            <person name="Turgeon B."/>
            <person name="Goodwin S."/>
            <person name="Spatafora J."/>
            <person name="Crous P."/>
            <person name="Grigoriev I."/>
        </authorList>
    </citation>
    <scope>NUCLEOTIDE SEQUENCE</scope>
    <source>
        <strain evidence="1">CBS 109.77</strain>
    </source>
</reference>
<evidence type="ECO:0000313" key="1">
    <source>
        <dbReference type="EMBL" id="KAF2799357.1"/>
    </source>
</evidence>
<evidence type="ECO:0000313" key="2">
    <source>
        <dbReference type="Proteomes" id="UP000799757"/>
    </source>
</evidence>
<protein>
    <submittedName>
        <fullName evidence="1">Uncharacterized protein</fullName>
    </submittedName>
</protein>
<keyword evidence="2" id="KW-1185">Reference proteome</keyword>